<protein>
    <submittedName>
        <fullName evidence="6">Unannotated protein</fullName>
    </submittedName>
</protein>
<evidence type="ECO:0000256" key="3">
    <source>
        <dbReference type="ARBA" id="ARBA00023315"/>
    </source>
</evidence>
<keyword evidence="2" id="KW-0808">Transferase</keyword>
<evidence type="ECO:0000259" key="4">
    <source>
        <dbReference type="Pfam" id="PF00108"/>
    </source>
</evidence>
<dbReference type="InterPro" id="IPR020613">
    <property type="entry name" value="Thiolase_CS"/>
</dbReference>
<feature type="domain" description="Thiolase N-terminal" evidence="4">
    <location>
        <begin position="5"/>
        <end position="264"/>
    </location>
</feature>
<dbReference type="InterPro" id="IPR020616">
    <property type="entry name" value="Thiolase_N"/>
</dbReference>
<evidence type="ECO:0000313" key="7">
    <source>
        <dbReference type="EMBL" id="CAB5037538.1"/>
    </source>
</evidence>
<dbReference type="PIRSF" id="PIRSF000429">
    <property type="entry name" value="Ac-CoA_Ac_transf"/>
    <property type="match status" value="1"/>
</dbReference>
<accession>A0A6J7F3S3</accession>
<feature type="domain" description="Thiolase C-terminal" evidence="5">
    <location>
        <begin position="272"/>
        <end position="394"/>
    </location>
</feature>
<dbReference type="InterPro" id="IPR016039">
    <property type="entry name" value="Thiolase-like"/>
</dbReference>
<dbReference type="NCBIfam" id="TIGR01930">
    <property type="entry name" value="AcCoA-C-Actrans"/>
    <property type="match status" value="1"/>
</dbReference>
<dbReference type="AlphaFoldDB" id="A0A6J7F3S3"/>
<dbReference type="PROSITE" id="PS00737">
    <property type="entry name" value="THIOLASE_2"/>
    <property type="match status" value="1"/>
</dbReference>
<dbReference type="PANTHER" id="PTHR43365">
    <property type="entry name" value="BLR7806 PROTEIN"/>
    <property type="match status" value="1"/>
</dbReference>
<proteinExistence type="inferred from homology"/>
<dbReference type="Pfam" id="PF02803">
    <property type="entry name" value="Thiolase_C"/>
    <property type="match status" value="1"/>
</dbReference>
<dbReference type="InterPro" id="IPR002155">
    <property type="entry name" value="Thiolase"/>
</dbReference>
<dbReference type="EMBL" id="CAFBMC010000004">
    <property type="protein sequence ID" value="CAB4888408.1"/>
    <property type="molecule type" value="Genomic_DNA"/>
</dbReference>
<comment type="similarity">
    <text evidence="1">Belongs to the thiolase-like superfamily. Thiolase family.</text>
</comment>
<evidence type="ECO:0000256" key="2">
    <source>
        <dbReference type="ARBA" id="ARBA00022679"/>
    </source>
</evidence>
<dbReference type="CDD" id="cd00751">
    <property type="entry name" value="thiolase"/>
    <property type="match status" value="1"/>
</dbReference>
<name>A0A6J7F3S3_9ZZZZ</name>
<gene>
    <name evidence="6" type="ORF">UFOPK3495_00135</name>
    <name evidence="7" type="ORF">UFOPK4237_00656</name>
</gene>
<evidence type="ECO:0000313" key="6">
    <source>
        <dbReference type="EMBL" id="CAB4888408.1"/>
    </source>
</evidence>
<organism evidence="6">
    <name type="scientific">freshwater metagenome</name>
    <dbReference type="NCBI Taxonomy" id="449393"/>
    <lineage>
        <taxon>unclassified sequences</taxon>
        <taxon>metagenomes</taxon>
        <taxon>ecological metagenomes</taxon>
    </lineage>
</organism>
<evidence type="ECO:0000259" key="5">
    <source>
        <dbReference type="Pfam" id="PF02803"/>
    </source>
</evidence>
<dbReference type="Pfam" id="PF00108">
    <property type="entry name" value="Thiolase_N"/>
    <property type="match status" value="1"/>
</dbReference>
<dbReference type="SUPFAM" id="SSF53901">
    <property type="entry name" value="Thiolase-like"/>
    <property type="match status" value="2"/>
</dbReference>
<sequence length="395" mass="40823">MSNAYIVDIVRTPTARVKRDGSSFTPLHSADLMAVALRALVERNGFDPALVDDVIGGCVTQIGRQSNNITRSAVLSAGFPESVPATTVDRQCGSSMQAVAFGAQGVQAGAYDLVIAAGIESMSTTPMFSNKNGEDPFGPTVADRYAGGGLVEQGISAELVAARWGLTREAMDAYSLQSHQRAAAAQSAGTFAKQIVPVTLPDGTVISTDDGIRADTSLEALAGLKPVFVNEGAKARFPEINWSVTAGNASQISDGASGVLIMGEEMMKKLGLKPRARIVASSVIGDDPLAMLSAVIPVTNKTLAKAGLTMADIDAFEVNEAFAAPVLAWLKDTGADEAKVNQNGGAIALGHPLGASGGRLLASLLVTLEETGGRYGFQTMCEAGGLANGLIIERL</sequence>
<dbReference type="PANTHER" id="PTHR43365:SF1">
    <property type="entry name" value="ACETYL-COA C-ACYLTRANSFERASE"/>
    <property type="match status" value="1"/>
</dbReference>
<dbReference type="Gene3D" id="3.40.47.10">
    <property type="match status" value="2"/>
</dbReference>
<reference evidence="6" key="1">
    <citation type="submission" date="2020-05" db="EMBL/GenBank/DDBJ databases">
        <authorList>
            <person name="Chiriac C."/>
            <person name="Salcher M."/>
            <person name="Ghai R."/>
            <person name="Kavagutti S V."/>
        </authorList>
    </citation>
    <scope>NUCLEOTIDE SEQUENCE</scope>
</reference>
<keyword evidence="3" id="KW-0012">Acyltransferase</keyword>
<dbReference type="InterPro" id="IPR020617">
    <property type="entry name" value="Thiolase_C"/>
</dbReference>
<dbReference type="GO" id="GO:0016747">
    <property type="term" value="F:acyltransferase activity, transferring groups other than amino-acyl groups"/>
    <property type="evidence" value="ECO:0007669"/>
    <property type="project" value="InterPro"/>
</dbReference>
<evidence type="ECO:0000256" key="1">
    <source>
        <dbReference type="ARBA" id="ARBA00010982"/>
    </source>
</evidence>
<dbReference type="EMBL" id="CAFBPZ010000033">
    <property type="protein sequence ID" value="CAB5037538.1"/>
    <property type="molecule type" value="Genomic_DNA"/>
</dbReference>